<dbReference type="PROSITE" id="PS51808">
    <property type="entry name" value="CHCH"/>
    <property type="match status" value="1"/>
</dbReference>
<dbReference type="Gene3D" id="1.10.10.140">
    <property type="entry name" value="Cytochrome c oxidase, subunit VIb"/>
    <property type="match status" value="1"/>
</dbReference>
<gene>
    <name evidence="14" type="ORF">E5288_WYG015424</name>
</gene>
<comment type="subcellular location">
    <subcellularLocation>
        <location evidence="1">Mitochondrion inner membrane</location>
        <topology evidence="1">Peripheral membrane protein</topology>
        <orientation evidence="1">Intermembrane side</orientation>
    </subcellularLocation>
</comment>
<feature type="region of interest" description="Disordered" evidence="12">
    <location>
        <begin position="718"/>
        <end position="805"/>
    </location>
</feature>
<dbReference type="Pfam" id="PF02297">
    <property type="entry name" value="COX6B"/>
    <property type="match status" value="1"/>
</dbReference>
<keyword evidence="7" id="KW-1015">Disulfide bond</keyword>
<dbReference type="SUPFAM" id="SSF47694">
    <property type="entry name" value="Cytochrome c oxidase subunit h"/>
    <property type="match status" value="1"/>
</dbReference>
<protein>
    <recommendedName>
        <fullName evidence="9">Cytochrome c oxidase subunit 6B2</fullName>
    </recommendedName>
    <alternativeName>
        <fullName evidence="10">Cytochrome c oxidase subunit VIb isoform 2</fullName>
    </alternativeName>
    <alternativeName>
        <fullName evidence="11">Cytochrome c oxidase subunit VIb, testis-specific isoform</fullName>
    </alternativeName>
</protein>
<sequence>MNRLRNMRRPEPLRGPPQWVPTLGELQKTLQQGEHLPLRPLPMFESNFVQVTNRGAPVYVHHRTNRVTMGVAASLPGLVLPDMLLMAQPPEDRECSNLVLTRMIPLDLAHLYVHDLSAWRLKLRLVTGRYYYLELDAPDSEVGFLFDRWMRLISQLQQPATSWAPRTLHRPPTGLSHLGPPASTWRLQVPSHHRHSVTTAEPTFPYKILTAQRQKAKTLKRKFKSQAVGDSLPLVWSQLQHVDARKKSTEKKPQPDLPSGRPKTEIQVSEKPSITIRTIFSIISNTPDHTESSPKAGCSDSEGGACLAGLLETPLHCISEDSPEMPLLGTCDGLDMCAWQQHVDNLMDPETSTMSSCSIHPAAYTPDFPSFNKKARPLPPNWKPLDVPTAPHKAPFILDQSKRVSAMPAALQMSSAPGPSQKATAYPPVPQKAPFQKPPHVPTVPQKAPAMPGPSQKPRHAPAIPQKPPVMAVPSQRAPGTLGVSPKAVSHPAPNRKSVFLPASSQKGLTSPTQHRMTLGPDSVSVVPSRSHRGGVLEKRKPEEKPEPVKLMGTKEKNVVEMRTQKTTVEVPFTTTEKSEEVLIRRAQEIAVDGLKGKGKLEDRVHMMKEEIDLDMPGFKSKEVGQQKKWVKTKKLAIQQAPQEQTRPFSVEGLTLAKLMIITGSKDPTLRSALVNLPSWLSTSQGCDLSMMGRVPLGPTHLSMLEETLVGVREQPKLGVRVEEMPQDSKGPSNVSSRPRRAASSPKMNVASQTPIPLPSTRWEDIPESPTSLTPISKMEARVSQQPRRVSQEPERGPDQGPVATVGSNLEILLPTLLEIESMKDEASKVEKIKKELGAFTPSPRPPGAVHLYSPPSPMLGAECPKPCKGKWPTPPFDPRFPNQNQTRNCYQNFLDYHRCIKTMNRRGKSTQPCEYYFRVYHSLCPISWVQRWKEQIKDGTFAGKI</sequence>
<feature type="compositionally biased region" description="Basic and acidic residues" evidence="12">
    <location>
        <begin position="243"/>
        <end position="254"/>
    </location>
</feature>
<evidence type="ECO:0000256" key="9">
    <source>
        <dbReference type="ARBA" id="ARBA00068846"/>
    </source>
</evidence>
<dbReference type="FunFam" id="1.10.10.140:FF:000005">
    <property type="entry name" value="Cytochrome c oxidase subunit"/>
    <property type="match status" value="1"/>
</dbReference>
<feature type="compositionally biased region" description="Polar residues" evidence="12">
    <location>
        <begin position="413"/>
        <end position="423"/>
    </location>
</feature>
<dbReference type="InterPro" id="IPR022168">
    <property type="entry name" value="GARIL-like_Rab2B-bd"/>
</dbReference>
<dbReference type="InterPro" id="IPR036549">
    <property type="entry name" value="CX6/COA6-like_sf"/>
</dbReference>
<evidence type="ECO:0000256" key="12">
    <source>
        <dbReference type="SAM" id="MobiDB-lite"/>
    </source>
</evidence>
<evidence type="ECO:0000313" key="15">
    <source>
        <dbReference type="Proteomes" id="UP000322234"/>
    </source>
</evidence>
<feature type="compositionally biased region" description="Basic and acidic residues" evidence="12">
    <location>
        <begin position="535"/>
        <end position="547"/>
    </location>
</feature>
<keyword evidence="15" id="KW-1185">Reference proteome</keyword>
<proteinExistence type="inferred from homology"/>
<name>A0A6B0SA87_9CETA</name>
<comment type="pathway">
    <text evidence="2">Energy metabolism; oxidative phosphorylation.</text>
</comment>
<accession>A0A6B0SA87</accession>
<evidence type="ECO:0000256" key="6">
    <source>
        <dbReference type="ARBA" id="ARBA00023136"/>
    </source>
</evidence>
<dbReference type="GO" id="GO:0005743">
    <property type="term" value="C:mitochondrial inner membrane"/>
    <property type="evidence" value="ECO:0007669"/>
    <property type="project" value="UniProtKB-SubCell"/>
</dbReference>
<evidence type="ECO:0000256" key="1">
    <source>
        <dbReference type="ARBA" id="ARBA00004137"/>
    </source>
</evidence>
<evidence type="ECO:0000256" key="5">
    <source>
        <dbReference type="ARBA" id="ARBA00023128"/>
    </source>
</evidence>
<evidence type="ECO:0000256" key="7">
    <source>
        <dbReference type="ARBA" id="ARBA00023157"/>
    </source>
</evidence>
<dbReference type="GO" id="GO:0005634">
    <property type="term" value="C:nucleus"/>
    <property type="evidence" value="ECO:0007669"/>
    <property type="project" value="TreeGrafter"/>
</dbReference>
<feature type="region of interest" description="Disordered" evidence="12">
    <location>
        <begin position="243"/>
        <end position="267"/>
    </location>
</feature>
<keyword evidence="6" id="KW-0472">Membrane</keyword>
<reference evidence="14" key="1">
    <citation type="submission" date="2019-10" db="EMBL/GenBank/DDBJ databases">
        <title>The sequence and de novo assembly of the wild yak genome.</title>
        <authorList>
            <person name="Liu Y."/>
        </authorList>
    </citation>
    <scope>NUCLEOTIDE SEQUENCE [LARGE SCALE GENOMIC DNA]</scope>
    <source>
        <strain evidence="14">WY2019</strain>
    </source>
</reference>
<evidence type="ECO:0000256" key="2">
    <source>
        <dbReference type="ARBA" id="ARBA00004673"/>
    </source>
</evidence>
<evidence type="ECO:0000256" key="11">
    <source>
        <dbReference type="ARBA" id="ARBA00081372"/>
    </source>
</evidence>
<dbReference type="Pfam" id="PF12480">
    <property type="entry name" value="GARIL_Rab2_bd"/>
    <property type="match status" value="1"/>
</dbReference>
<feature type="compositionally biased region" description="Pro residues" evidence="12">
    <location>
        <begin position="427"/>
        <end position="442"/>
    </location>
</feature>
<feature type="region of interest" description="Disordered" evidence="12">
    <location>
        <begin position="413"/>
        <end position="547"/>
    </location>
</feature>
<dbReference type="Proteomes" id="UP000322234">
    <property type="component" value="Unassembled WGS sequence"/>
</dbReference>
<keyword evidence="5" id="KW-0496">Mitochondrion</keyword>
<dbReference type="PANTHER" id="PTHR22574:SF12">
    <property type="entry name" value="GOLGI-ASSOCIATED RAB2 INTERACTOR PROTEIN 5B"/>
    <property type="match status" value="1"/>
</dbReference>
<feature type="compositionally biased region" description="Polar residues" evidence="12">
    <location>
        <begin position="503"/>
        <end position="516"/>
    </location>
</feature>
<dbReference type="InterPro" id="IPR048280">
    <property type="entry name" value="COX6B-like"/>
</dbReference>
<feature type="region of interest" description="Disordered" evidence="12">
    <location>
        <begin position="1"/>
        <end position="20"/>
    </location>
</feature>
<evidence type="ECO:0000313" key="14">
    <source>
        <dbReference type="EMBL" id="MXQ98425.1"/>
    </source>
</evidence>
<dbReference type="AlphaFoldDB" id="A0A6B0SA87"/>
<feature type="domain" description="Golgi associated RAB2 interactor protein-like Rab2B-binding" evidence="13">
    <location>
        <begin position="98"/>
        <end position="165"/>
    </location>
</feature>
<dbReference type="EMBL" id="VBQZ03000240">
    <property type="protein sequence ID" value="MXQ98425.1"/>
    <property type="molecule type" value="Genomic_DNA"/>
</dbReference>
<evidence type="ECO:0000256" key="10">
    <source>
        <dbReference type="ARBA" id="ARBA00076485"/>
    </source>
</evidence>
<comment type="caution">
    <text evidence="14">The sequence shown here is derived from an EMBL/GenBank/DDBJ whole genome shotgun (WGS) entry which is preliminary data.</text>
</comment>
<evidence type="ECO:0000256" key="4">
    <source>
        <dbReference type="ARBA" id="ARBA00022792"/>
    </source>
</evidence>
<comment type="similarity">
    <text evidence="3">Belongs to the cytochrome c oxidase subunit 6B family.</text>
</comment>
<comment type="similarity">
    <text evidence="8">Belongs to the GARIN family.</text>
</comment>
<evidence type="ECO:0000256" key="3">
    <source>
        <dbReference type="ARBA" id="ARBA00006425"/>
    </source>
</evidence>
<dbReference type="CDD" id="cd00926">
    <property type="entry name" value="Cyt_c_Oxidase_VIb"/>
    <property type="match status" value="1"/>
</dbReference>
<evidence type="ECO:0000259" key="13">
    <source>
        <dbReference type="Pfam" id="PF12480"/>
    </source>
</evidence>
<keyword evidence="4" id="KW-0999">Mitochondrion inner membrane</keyword>
<dbReference type="PANTHER" id="PTHR22574">
    <property type="match status" value="1"/>
</dbReference>
<organism evidence="14 15">
    <name type="scientific">Bos mutus</name>
    <name type="common">wild yak</name>
    <dbReference type="NCBI Taxonomy" id="72004"/>
    <lineage>
        <taxon>Eukaryota</taxon>
        <taxon>Metazoa</taxon>
        <taxon>Chordata</taxon>
        <taxon>Craniata</taxon>
        <taxon>Vertebrata</taxon>
        <taxon>Euteleostomi</taxon>
        <taxon>Mammalia</taxon>
        <taxon>Eutheria</taxon>
        <taxon>Laurasiatheria</taxon>
        <taxon>Artiodactyla</taxon>
        <taxon>Ruminantia</taxon>
        <taxon>Pecora</taxon>
        <taxon>Bovidae</taxon>
        <taxon>Bovinae</taxon>
        <taxon>Bos</taxon>
    </lineage>
</organism>
<evidence type="ECO:0000256" key="8">
    <source>
        <dbReference type="ARBA" id="ARBA00038379"/>
    </source>
</evidence>